<reference evidence="1" key="1">
    <citation type="submission" date="2016-04" db="EMBL/GenBank/DDBJ databases">
        <authorList>
            <person name="Evans L.H."/>
            <person name="Alamgir A."/>
            <person name="Owens N."/>
            <person name="Weber N.D."/>
            <person name="Virtaneva K."/>
            <person name="Barbian K."/>
            <person name="Babar A."/>
            <person name="Rosenke K."/>
        </authorList>
    </citation>
    <scope>NUCLEOTIDE SEQUENCE</scope>
    <source>
        <strain evidence="1">Nono1</strain>
    </source>
</reference>
<sequence>MWHDSDVARRHLVPGFDRPPYDLRCWGAATTMEELLGTLADSRVEVELR</sequence>
<evidence type="ECO:0000313" key="1">
    <source>
        <dbReference type="EMBL" id="SBP00927.1"/>
    </source>
</evidence>
<dbReference type="EMBL" id="LT559118">
    <property type="protein sequence ID" value="SBP00927.1"/>
    <property type="molecule type" value="Genomic_DNA"/>
</dbReference>
<organism evidence="1">
    <name type="scientific">Nonomuraea gerenzanensis</name>
    <dbReference type="NCBI Taxonomy" id="93944"/>
    <lineage>
        <taxon>Bacteria</taxon>
        <taxon>Bacillati</taxon>
        <taxon>Actinomycetota</taxon>
        <taxon>Actinomycetes</taxon>
        <taxon>Streptosporangiales</taxon>
        <taxon>Streptosporangiaceae</taxon>
        <taxon>Nonomuraea</taxon>
    </lineage>
</organism>
<proteinExistence type="predicted"/>
<protein>
    <submittedName>
        <fullName evidence="1">Uncharacterized protein</fullName>
    </submittedName>
</protein>
<gene>
    <name evidence="1" type="ORF">BN4615_P10443</name>
</gene>
<accession>A0A1M4EQ26</accession>
<name>A0A1M4EQ26_9ACTN</name>
<dbReference type="AlphaFoldDB" id="A0A1M4EQ26"/>